<dbReference type="PANTHER" id="PTHR46652:SF3">
    <property type="entry name" value="LEUCINE-RICH REPEAT-CONTAINING PROTEIN 9"/>
    <property type="match status" value="1"/>
</dbReference>
<comment type="caution">
    <text evidence="6">The sequence shown here is derived from an EMBL/GenBank/DDBJ whole genome shotgun (WGS) entry which is preliminary data.</text>
</comment>
<feature type="compositionally biased region" description="Pro residues" evidence="3">
    <location>
        <begin position="376"/>
        <end position="430"/>
    </location>
</feature>
<evidence type="ECO:0000256" key="2">
    <source>
        <dbReference type="ARBA" id="ARBA00022737"/>
    </source>
</evidence>
<dbReference type="PROSITE" id="PS51450">
    <property type="entry name" value="LRR"/>
    <property type="match status" value="2"/>
</dbReference>
<feature type="transmembrane region" description="Helical" evidence="4">
    <location>
        <begin position="454"/>
        <end position="475"/>
    </location>
</feature>
<sequence length="479" mass="51492">MSRLKLSIRRAGAVLLSVGLISGVSAAPATAASVISDPQLQACINKTLGGNREPDAEITSEDLAKVTKLDCQKMGIQSLDGMDHATNLRQATFTDNDITHFDQLTSLASLQLLNLDGNRISAIPSDVSGMTGLTFLGLHREPKKGPETITTLEPLRKLNKLSFLNIEFQQVKDLSPLLSSKDTMTTIYASSVPLQSFEPVAQMPNLQRLWASGPAGTSEALDLTPIDGLQNLDQLFLNNRALTADDIAKLTDLPKLSYLRLYDNHISDITPIEQFNSQDPYKLQAHRQTLTHAPGVVGTPVNFETVDFEKKILDVTKVTDTSGSDAGAVATVDGSTVTFSEPGTYRVHFDAGRSPWAPKARAFSGFWTIDISAKPEPSPTPTEEPSPTPTDEPSPTPTDEPSPTPTDEPSPTPTDEPSPTPTDEPSPTPTDEPTERPGDDGGKKRRLPRTGLDAWQTVGLAAVFIIVGAAGVTIARRRS</sequence>
<reference evidence="6 7" key="1">
    <citation type="submission" date="2020-08" db="EMBL/GenBank/DDBJ databases">
        <title>A Genomic Blueprint of the Chicken Gut Microbiome.</title>
        <authorList>
            <person name="Gilroy R."/>
            <person name="Ravi A."/>
            <person name="Getino M."/>
            <person name="Pursley I."/>
            <person name="Horton D.L."/>
            <person name="Alikhan N.-F."/>
            <person name="Baker D."/>
            <person name="Gharbi K."/>
            <person name="Hall N."/>
            <person name="Watson M."/>
            <person name="Adriaenssens E.M."/>
            <person name="Foster-Nyarko E."/>
            <person name="Jarju S."/>
            <person name="Secka A."/>
            <person name="Antonio M."/>
            <person name="Oren A."/>
            <person name="Chaudhuri R."/>
            <person name="La Ragione R.M."/>
            <person name="Hildebrand F."/>
            <person name="Pallen M.J."/>
        </authorList>
    </citation>
    <scope>NUCLEOTIDE SEQUENCE [LARGE SCALE GENOMIC DNA]</scope>
    <source>
        <strain evidence="6 7">Re57</strain>
    </source>
</reference>
<keyword evidence="4" id="KW-0812">Transmembrane</keyword>
<evidence type="ECO:0000256" key="4">
    <source>
        <dbReference type="SAM" id="Phobius"/>
    </source>
</evidence>
<dbReference type="Gene3D" id="3.80.10.10">
    <property type="entry name" value="Ribonuclease Inhibitor"/>
    <property type="match status" value="1"/>
</dbReference>
<feature type="chain" id="PRO_5046736605" description="Leucine-rich repeat domain-containing protein" evidence="5">
    <location>
        <begin position="27"/>
        <end position="479"/>
    </location>
</feature>
<keyword evidence="5" id="KW-0732">Signal</keyword>
<dbReference type="Proteomes" id="UP000651517">
    <property type="component" value="Unassembled WGS sequence"/>
</dbReference>
<proteinExistence type="predicted"/>
<organism evidence="6 7">
    <name type="scientific">Brevibacterium gallinarum</name>
    <dbReference type="NCBI Taxonomy" id="2762220"/>
    <lineage>
        <taxon>Bacteria</taxon>
        <taxon>Bacillati</taxon>
        <taxon>Actinomycetota</taxon>
        <taxon>Actinomycetes</taxon>
        <taxon>Micrococcales</taxon>
        <taxon>Brevibacteriaceae</taxon>
        <taxon>Brevibacterium</taxon>
    </lineage>
</organism>
<name>A0ABR8WUL0_9MICO</name>
<dbReference type="InterPro" id="IPR032675">
    <property type="entry name" value="LRR_dom_sf"/>
</dbReference>
<dbReference type="SMART" id="SM00369">
    <property type="entry name" value="LRR_TYP"/>
    <property type="match status" value="2"/>
</dbReference>
<dbReference type="InterPro" id="IPR001611">
    <property type="entry name" value="Leu-rich_rpt"/>
</dbReference>
<dbReference type="InterPro" id="IPR003591">
    <property type="entry name" value="Leu-rich_rpt_typical-subtyp"/>
</dbReference>
<keyword evidence="2" id="KW-0677">Repeat</keyword>
<evidence type="ECO:0000313" key="7">
    <source>
        <dbReference type="Proteomes" id="UP000651517"/>
    </source>
</evidence>
<dbReference type="SUPFAM" id="SSF52058">
    <property type="entry name" value="L domain-like"/>
    <property type="match status" value="1"/>
</dbReference>
<evidence type="ECO:0000256" key="3">
    <source>
        <dbReference type="SAM" id="MobiDB-lite"/>
    </source>
</evidence>
<gene>
    <name evidence="6" type="ORF">H9634_07475</name>
</gene>
<keyword evidence="4" id="KW-1133">Transmembrane helix</keyword>
<feature type="signal peptide" evidence="5">
    <location>
        <begin position="1"/>
        <end position="26"/>
    </location>
</feature>
<keyword evidence="4" id="KW-0472">Membrane</keyword>
<dbReference type="RefSeq" id="WP_191726076.1">
    <property type="nucleotide sequence ID" value="NZ_JACSPY010000006.1"/>
</dbReference>
<evidence type="ECO:0000256" key="5">
    <source>
        <dbReference type="SAM" id="SignalP"/>
    </source>
</evidence>
<evidence type="ECO:0000313" key="6">
    <source>
        <dbReference type="EMBL" id="MBD8020617.1"/>
    </source>
</evidence>
<dbReference type="PANTHER" id="PTHR46652">
    <property type="entry name" value="LEUCINE-RICH REPEAT AND IQ DOMAIN-CONTAINING PROTEIN 1-RELATED"/>
    <property type="match status" value="1"/>
</dbReference>
<dbReference type="EMBL" id="JACSPY010000006">
    <property type="protein sequence ID" value="MBD8020617.1"/>
    <property type="molecule type" value="Genomic_DNA"/>
</dbReference>
<protein>
    <recommendedName>
        <fullName evidence="8">Leucine-rich repeat domain-containing protein</fullName>
    </recommendedName>
</protein>
<dbReference type="InterPro" id="IPR050836">
    <property type="entry name" value="SDS22/Internalin_LRR"/>
</dbReference>
<evidence type="ECO:0000256" key="1">
    <source>
        <dbReference type="ARBA" id="ARBA00022614"/>
    </source>
</evidence>
<accession>A0ABR8WUL0</accession>
<feature type="region of interest" description="Disordered" evidence="3">
    <location>
        <begin position="371"/>
        <end position="452"/>
    </location>
</feature>
<keyword evidence="7" id="KW-1185">Reference proteome</keyword>
<evidence type="ECO:0008006" key="8">
    <source>
        <dbReference type="Google" id="ProtNLM"/>
    </source>
</evidence>
<keyword evidence="1" id="KW-0433">Leucine-rich repeat</keyword>
<feature type="compositionally biased region" description="Basic and acidic residues" evidence="3">
    <location>
        <begin position="433"/>
        <end position="442"/>
    </location>
</feature>